<dbReference type="CDD" id="cd09883">
    <property type="entry name" value="PIN_VapC_PhoHL-ATPase"/>
    <property type="match status" value="1"/>
</dbReference>
<evidence type="ECO:0000256" key="3">
    <source>
        <dbReference type="ARBA" id="ARBA00046345"/>
    </source>
</evidence>
<dbReference type="SMART" id="SM00670">
    <property type="entry name" value="PINc"/>
    <property type="match status" value="1"/>
</dbReference>
<name>A0AAU7PPK6_9FIRM</name>
<dbReference type="InterPro" id="IPR051451">
    <property type="entry name" value="PhoH2-like"/>
</dbReference>
<protein>
    <submittedName>
        <fullName evidence="5">PhoH family protein</fullName>
    </submittedName>
</protein>
<dbReference type="InterPro" id="IPR002716">
    <property type="entry name" value="PIN_dom"/>
</dbReference>
<dbReference type="GO" id="GO:0005829">
    <property type="term" value="C:cytosol"/>
    <property type="evidence" value="ECO:0007669"/>
    <property type="project" value="TreeGrafter"/>
</dbReference>
<dbReference type="PANTHER" id="PTHR30473">
    <property type="entry name" value="PROTEIN PHOH"/>
    <property type="match status" value="1"/>
</dbReference>
<dbReference type="InterPro" id="IPR003714">
    <property type="entry name" value="PhoH"/>
</dbReference>
<dbReference type="AlphaFoldDB" id="A0AAU7PPK6"/>
<feature type="domain" description="PIN" evidence="4">
    <location>
        <begin position="3"/>
        <end position="128"/>
    </location>
</feature>
<evidence type="ECO:0000256" key="1">
    <source>
        <dbReference type="ARBA" id="ARBA00022741"/>
    </source>
</evidence>
<evidence type="ECO:0000259" key="4">
    <source>
        <dbReference type="SMART" id="SM00670"/>
    </source>
</evidence>
<dbReference type="SUPFAM" id="SSF88723">
    <property type="entry name" value="PIN domain-like"/>
    <property type="match status" value="1"/>
</dbReference>
<dbReference type="GO" id="GO:0005524">
    <property type="term" value="F:ATP binding"/>
    <property type="evidence" value="ECO:0007669"/>
    <property type="project" value="UniProtKB-KW"/>
</dbReference>
<dbReference type="SUPFAM" id="SSF52540">
    <property type="entry name" value="P-loop containing nucleoside triphosphate hydrolases"/>
    <property type="match status" value="1"/>
</dbReference>
<proteinExistence type="inferred from homology"/>
<dbReference type="Pfam" id="PF02562">
    <property type="entry name" value="PhoH"/>
    <property type="match status" value="1"/>
</dbReference>
<comment type="similarity">
    <text evidence="3">In the N-terminal section; belongs to the PINc/VapC protein family.</text>
</comment>
<dbReference type="InterPro" id="IPR027417">
    <property type="entry name" value="P-loop_NTPase"/>
</dbReference>
<organism evidence="5">
    <name type="scientific">Lacrimispora sp. BS-2</name>
    <dbReference type="NCBI Taxonomy" id="3151850"/>
    <lineage>
        <taxon>Bacteria</taxon>
        <taxon>Bacillati</taxon>
        <taxon>Bacillota</taxon>
        <taxon>Clostridia</taxon>
        <taxon>Lachnospirales</taxon>
        <taxon>Lachnospiraceae</taxon>
        <taxon>Lacrimispora</taxon>
    </lineage>
</organism>
<gene>
    <name evidence="5" type="ORF">ABFV83_00375</name>
</gene>
<keyword evidence="2" id="KW-0067">ATP-binding</keyword>
<dbReference type="EMBL" id="CP157940">
    <property type="protein sequence ID" value="XBS54278.1"/>
    <property type="molecule type" value="Genomic_DNA"/>
</dbReference>
<dbReference type="PANTHER" id="PTHR30473:SF2">
    <property type="entry name" value="PIN DOMAIN-CONTAINING PROTEIN"/>
    <property type="match status" value="1"/>
</dbReference>
<keyword evidence="1" id="KW-0547">Nucleotide-binding</keyword>
<evidence type="ECO:0000256" key="2">
    <source>
        <dbReference type="ARBA" id="ARBA00022840"/>
    </source>
</evidence>
<dbReference type="Pfam" id="PF13638">
    <property type="entry name" value="PIN_4"/>
    <property type="match status" value="1"/>
</dbReference>
<reference evidence="5" key="1">
    <citation type="submission" date="2024-06" db="EMBL/GenBank/DDBJ databases">
        <title>Lacrimispora cavernae sp. nov., a novel anaerobe isolated from bat guano pile inside a cave.</title>
        <authorList>
            <person name="Miller S.L."/>
            <person name="Lu N."/>
            <person name="King J."/>
            <person name="Sankaranarayanan K."/>
            <person name="Lawson P.A."/>
        </authorList>
    </citation>
    <scope>NUCLEOTIDE SEQUENCE</scope>
    <source>
        <strain evidence="5">BS-2</strain>
    </source>
</reference>
<dbReference type="InterPro" id="IPR029060">
    <property type="entry name" value="PIN-like_dom_sf"/>
</dbReference>
<evidence type="ECO:0000313" key="5">
    <source>
        <dbReference type="EMBL" id="XBS54278.1"/>
    </source>
</evidence>
<dbReference type="RefSeq" id="WP_349946824.1">
    <property type="nucleotide sequence ID" value="NZ_CP157940.1"/>
</dbReference>
<sequence>MPKTYVLDTNVLIQAPYALESFEENCIVLPLAVLEELDRLKNSDGERGSNARQAIRLLENLRLSGSLNEGVPLSNGGFLRLEVNHVDVPLPEGMQPNSQDNRILKVCRGLCNQGESVILVTRDIVVRIKAQMMGIPAEDFTTDQVPVSSGQYTGRAEVYAPDETLSSFKKKGVPADLLYTIDDHGIFVPVKLMENQFVLIRSDISEKKTILGRFQKGKVVALAYKNIRPFGVKARNVGQQFLQEALMLPADEAPLVIVKGPAGTAKTFYALAVGLEKTVEQAQKEYRKLLICRPNAQFDQDIGFLPGSEQEKISPLLRPIVDNLEILLDHGPHESRWDEKELHGRIDYLFTTGIISAEAMNFMRGRSITDTWLIIDEAQNLTPRQVKGIVTRVGKGTKVILLGDPAQIDHPLLDERTNGLSYAAERMKGSPLSVQLAMLPDECVRSDLALDAAQRM</sequence>
<dbReference type="Gene3D" id="3.40.50.1010">
    <property type="entry name" value="5'-nuclease"/>
    <property type="match status" value="1"/>
</dbReference>
<accession>A0AAU7PPK6</accession>
<dbReference type="Gene3D" id="3.40.50.300">
    <property type="entry name" value="P-loop containing nucleotide triphosphate hydrolases"/>
    <property type="match status" value="1"/>
</dbReference>